<evidence type="ECO:0000256" key="3">
    <source>
        <dbReference type="ARBA" id="ARBA00023274"/>
    </source>
</evidence>
<protein>
    <submittedName>
        <fullName evidence="4">30S ribosomal protein S13</fullName>
    </submittedName>
</protein>
<dbReference type="GO" id="GO:1990904">
    <property type="term" value="C:ribonucleoprotein complex"/>
    <property type="evidence" value="ECO:0007669"/>
    <property type="project" value="UniProtKB-KW"/>
</dbReference>
<dbReference type="PIRSF" id="PIRSF002134">
    <property type="entry name" value="Ribosomal_S13"/>
    <property type="match status" value="1"/>
</dbReference>
<dbReference type="InterPro" id="IPR027437">
    <property type="entry name" value="Rbsml_uS13_C"/>
</dbReference>
<keyword evidence="2 4" id="KW-0689">Ribosomal protein</keyword>
<dbReference type="GO" id="GO:0003723">
    <property type="term" value="F:RNA binding"/>
    <property type="evidence" value="ECO:0007669"/>
    <property type="project" value="InterPro"/>
</dbReference>
<keyword evidence="3" id="KW-0687">Ribonucleoprotein</keyword>
<proteinExistence type="inferred from homology"/>
<reference evidence="4" key="1">
    <citation type="journal article" date="2019" name="Genome Biol. Evol.">
        <title>Nephromyces represents a diverse and novel lineage of the Apicomplexa that has retained apicoplasts.</title>
        <authorList>
            <person name="Munoz-Gomez S.A."/>
            <person name="Durnin K."/>
            <person name="Eme L."/>
            <person name="Paight C."/>
            <person name="Lane C.E."/>
            <person name="Saffo M.B."/>
            <person name="Slamovits C.H."/>
        </authorList>
    </citation>
    <scope>NUCLEOTIDE SEQUENCE</scope>
    <source>
        <strain evidence="4">654</strain>
    </source>
</reference>
<evidence type="ECO:0000256" key="1">
    <source>
        <dbReference type="ARBA" id="ARBA00008080"/>
    </source>
</evidence>
<accession>A0A5C1H8Y5</accession>
<gene>
    <name evidence="4" type="primary">rps13</name>
</gene>
<comment type="similarity">
    <text evidence="1">Belongs to the universal ribosomal protein uS13 family.</text>
</comment>
<dbReference type="Gene3D" id="4.10.910.10">
    <property type="entry name" value="30s ribosomal protein s13, domain 2"/>
    <property type="match status" value="1"/>
</dbReference>
<dbReference type="GO" id="GO:0006412">
    <property type="term" value="P:translation"/>
    <property type="evidence" value="ECO:0007669"/>
    <property type="project" value="InterPro"/>
</dbReference>
<dbReference type="InterPro" id="IPR001892">
    <property type="entry name" value="Ribosomal_uS13"/>
</dbReference>
<dbReference type="GO" id="GO:0003735">
    <property type="term" value="F:structural constituent of ribosome"/>
    <property type="evidence" value="ECO:0007669"/>
    <property type="project" value="InterPro"/>
</dbReference>
<dbReference type="PROSITE" id="PS50159">
    <property type="entry name" value="RIBOSOMAL_S13_2"/>
    <property type="match status" value="1"/>
</dbReference>
<dbReference type="GO" id="GO:0005840">
    <property type="term" value="C:ribosome"/>
    <property type="evidence" value="ECO:0007669"/>
    <property type="project" value="UniProtKB-KW"/>
</dbReference>
<dbReference type="EMBL" id="MK573205">
    <property type="protein sequence ID" value="QEM01736.1"/>
    <property type="molecule type" value="Genomic_DNA"/>
</dbReference>
<organism evidence="4">
    <name type="scientific">Nephromyces sp. ex Molgula occidentalis</name>
    <dbReference type="NCBI Taxonomy" id="2544991"/>
    <lineage>
        <taxon>Eukaryota</taxon>
        <taxon>Sar</taxon>
        <taxon>Alveolata</taxon>
        <taxon>Apicomplexa</taxon>
        <taxon>Aconoidasida</taxon>
        <taxon>Nephromycida</taxon>
        <taxon>Nephromyces</taxon>
    </lineage>
</organism>
<evidence type="ECO:0000313" key="4">
    <source>
        <dbReference type="EMBL" id="QEM01736.1"/>
    </source>
</evidence>
<dbReference type="AlphaFoldDB" id="A0A5C1H8Y5"/>
<name>A0A5C1H8Y5_9APIC</name>
<dbReference type="InterPro" id="IPR010979">
    <property type="entry name" value="Ribosomal_uS13-like_H2TH"/>
</dbReference>
<dbReference type="SUPFAM" id="SSF46946">
    <property type="entry name" value="S13-like H2TH domain"/>
    <property type="match status" value="1"/>
</dbReference>
<evidence type="ECO:0000256" key="2">
    <source>
        <dbReference type="ARBA" id="ARBA00022980"/>
    </source>
</evidence>
<sequence length="109" mass="12876">MNLPSSFNLISKSKGISKYTLSILILLSRIHINSRFLTTQQYSELYNNVYRLFMILNKNLLTKHIKDKKKFFDIKLWKGFRLKHNLPIHGQRTKTNSKTAKKLNNILIV</sequence>